<dbReference type="RefSeq" id="WP_130431274.1">
    <property type="nucleotide sequence ID" value="NZ_SHKP01000005.1"/>
</dbReference>
<keyword evidence="3" id="KW-1185">Reference proteome</keyword>
<dbReference type="PROSITE" id="PS51257">
    <property type="entry name" value="PROKAR_LIPOPROTEIN"/>
    <property type="match status" value="1"/>
</dbReference>
<protein>
    <recommendedName>
        <fullName evidence="4">Lipoprotein</fullName>
    </recommendedName>
</protein>
<feature type="region of interest" description="Disordered" evidence="1">
    <location>
        <begin position="62"/>
        <end position="82"/>
    </location>
</feature>
<dbReference type="EMBL" id="SHKP01000005">
    <property type="protein sequence ID" value="RZU00840.1"/>
    <property type="molecule type" value="Genomic_DNA"/>
</dbReference>
<dbReference type="Proteomes" id="UP000293671">
    <property type="component" value="Unassembled WGS sequence"/>
</dbReference>
<comment type="caution">
    <text evidence="2">The sequence shown here is derived from an EMBL/GenBank/DDBJ whole genome shotgun (WGS) entry which is preliminary data.</text>
</comment>
<evidence type="ECO:0000256" key="1">
    <source>
        <dbReference type="SAM" id="MobiDB-lite"/>
    </source>
</evidence>
<evidence type="ECO:0000313" key="2">
    <source>
        <dbReference type="EMBL" id="RZU00840.1"/>
    </source>
</evidence>
<organism evidence="2 3">
    <name type="scientific">Rivibacter subsaxonicus</name>
    <dbReference type="NCBI Taxonomy" id="457575"/>
    <lineage>
        <taxon>Bacteria</taxon>
        <taxon>Pseudomonadati</taxon>
        <taxon>Pseudomonadota</taxon>
        <taxon>Betaproteobacteria</taxon>
        <taxon>Burkholderiales</taxon>
        <taxon>Rivibacter</taxon>
    </lineage>
</organism>
<dbReference type="AlphaFoldDB" id="A0A4Q7VW07"/>
<evidence type="ECO:0000313" key="3">
    <source>
        <dbReference type="Proteomes" id="UP000293671"/>
    </source>
</evidence>
<gene>
    <name evidence="2" type="ORF">EV670_1553</name>
</gene>
<proteinExistence type="predicted"/>
<accession>A0A4Q7VW07</accession>
<evidence type="ECO:0008006" key="4">
    <source>
        <dbReference type="Google" id="ProtNLM"/>
    </source>
</evidence>
<reference evidence="2 3" key="1">
    <citation type="submission" date="2019-02" db="EMBL/GenBank/DDBJ databases">
        <title>Genomic Encyclopedia of Type Strains, Phase IV (KMG-IV): sequencing the most valuable type-strain genomes for metagenomic binning, comparative biology and taxonomic classification.</title>
        <authorList>
            <person name="Goeker M."/>
        </authorList>
    </citation>
    <scope>NUCLEOTIDE SEQUENCE [LARGE SCALE GENOMIC DNA]</scope>
    <source>
        <strain evidence="2 3">DSM 19570</strain>
    </source>
</reference>
<name>A0A4Q7VW07_9BURK</name>
<sequence>MRMSLHQPGFSRPLRPLLLAAVLALAACGGAEVLIIPLFEFIFSANNVVVGATTYTVSASFTPSNPSASNPSNPSSSSGTFSSASLSVEGGDSYAATGSFDQCNIALNVGGNPVSPIAAQYTGRFTDDNTLVLTRVGGALPDFPTITLLRDPKSQRSGGCG</sequence>